<gene>
    <name evidence="11" type="ORF">AMPC_11160</name>
</gene>
<evidence type="ECO:0000256" key="1">
    <source>
        <dbReference type="ARBA" id="ARBA00004413"/>
    </source>
</evidence>
<keyword evidence="7" id="KW-1005">Bacterial flagellum biogenesis</keyword>
<evidence type="ECO:0000256" key="8">
    <source>
        <dbReference type="ARBA" id="ARBA00022927"/>
    </source>
</evidence>
<keyword evidence="9" id="KW-0472">Membrane</keyword>
<accession>A0ABN6N485</accession>
<evidence type="ECO:0000256" key="7">
    <source>
        <dbReference type="ARBA" id="ARBA00022795"/>
    </source>
</evidence>
<comment type="similarity">
    <text evidence="2">Belongs to the FliJ family.</text>
</comment>
<sequence>MAAPKTRLDKLVKLRDRSEETALAHLARAQASLSRARENLEGALTRARSDERSAGQAALWMLVEAAHTRDLHGVRIAEQAVASAADGEARARASYGDARQQAEVVRRIADRKRAELVKEEERRERKVLDELATIRFGTARAGRS</sequence>
<keyword evidence="10" id="KW-1006">Bacterial flagellum protein export</keyword>
<evidence type="ECO:0000313" key="11">
    <source>
        <dbReference type="EMBL" id="BDG08003.1"/>
    </source>
</evidence>
<comment type="subcellular location">
    <subcellularLocation>
        <location evidence="1">Cell membrane</location>
        <topology evidence="1">Peripheral membrane protein</topology>
        <orientation evidence="1">Cytoplasmic side</orientation>
    </subcellularLocation>
</comment>
<protein>
    <recommendedName>
        <fullName evidence="3">Flagellar FliJ protein</fullName>
    </recommendedName>
</protein>
<dbReference type="EMBL" id="AP025592">
    <property type="protein sequence ID" value="BDG08003.1"/>
    <property type="molecule type" value="Genomic_DNA"/>
</dbReference>
<organism evidence="11 12">
    <name type="scientific">Anaeromyxobacter paludicola</name>
    <dbReference type="NCBI Taxonomy" id="2918171"/>
    <lineage>
        <taxon>Bacteria</taxon>
        <taxon>Pseudomonadati</taxon>
        <taxon>Myxococcota</taxon>
        <taxon>Myxococcia</taxon>
        <taxon>Myxococcales</taxon>
        <taxon>Cystobacterineae</taxon>
        <taxon>Anaeromyxobacteraceae</taxon>
        <taxon>Anaeromyxobacter</taxon>
    </lineage>
</organism>
<proteinExistence type="inferred from homology"/>
<keyword evidence="6" id="KW-0145">Chemotaxis</keyword>
<dbReference type="RefSeq" id="WP_248345088.1">
    <property type="nucleotide sequence ID" value="NZ_AP025592.1"/>
</dbReference>
<reference evidence="12" key="1">
    <citation type="journal article" date="2022" name="Int. J. Syst. Evol. Microbiol.">
        <title>Anaeromyxobacter oryzae sp. nov., Anaeromyxobacter diazotrophicus sp. nov. and Anaeromyxobacter paludicola sp. nov., isolated from paddy soils.</title>
        <authorList>
            <person name="Itoh H."/>
            <person name="Xu Z."/>
            <person name="Mise K."/>
            <person name="Masuda Y."/>
            <person name="Ushijima N."/>
            <person name="Hayakawa C."/>
            <person name="Shiratori Y."/>
            <person name="Senoo K."/>
        </authorList>
    </citation>
    <scope>NUCLEOTIDE SEQUENCE [LARGE SCALE GENOMIC DNA]</scope>
    <source>
        <strain evidence="12">Red630</strain>
    </source>
</reference>
<keyword evidence="8" id="KW-0653">Protein transport</keyword>
<evidence type="ECO:0000313" key="12">
    <source>
        <dbReference type="Proteomes" id="UP001162734"/>
    </source>
</evidence>
<dbReference type="InterPro" id="IPR053716">
    <property type="entry name" value="Flag_assembly_chemotaxis_eff"/>
</dbReference>
<keyword evidence="12" id="KW-1185">Reference proteome</keyword>
<dbReference type="Gene3D" id="1.10.287.1700">
    <property type="match status" value="1"/>
</dbReference>
<name>A0ABN6N485_9BACT</name>
<dbReference type="Pfam" id="PF02050">
    <property type="entry name" value="FliJ"/>
    <property type="match status" value="1"/>
</dbReference>
<keyword evidence="4" id="KW-0813">Transport</keyword>
<evidence type="ECO:0000256" key="3">
    <source>
        <dbReference type="ARBA" id="ARBA00020392"/>
    </source>
</evidence>
<evidence type="ECO:0000256" key="4">
    <source>
        <dbReference type="ARBA" id="ARBA00022448"/>
    </source>
</evidence>
<keyword evidence="5" id="KW-1003">Cell membrane</keyword>
<evidence type="ECO:0000256" key="2">
    <source>
        <dbReference type="ARBA" id="ARBA00010004"/>
    </source>
</evidence>
<evidence type="ECO:0000256" key="10">
    <source>
        <dbReference type="ARBA" id="ARBA00023225"/>
    </source>
</evidence>
<dbReference type="Proteomes" id="UP001162734">
    <property type="component" value="Chromosome"/>
</dbReference>
<dbReference type="InterPro" id="IPR012823">
    <property type="entry name" value="Flagell_FliJ"/>
</dbReference>
<evidence type="ECO:0000256" key="6">
    <source>
        <dbReference type="ARBA" id="ARBA00022500"/>
    </source>
</evidence>
<evidence type="ECO:0000256" key="9">
    <source>
        <dbReference type="ARBA" id="ARBA00023136"/>
    </source>
</evidence>
<evidence type="ECO:0000256" key="5">
    <source>
        <dbReference type="ARBA" id="ARBA00022475"/>
    </source>
</evidence>